<keyword evidence="2 6" id="KW-0812">Transmembrane</keyword>
<evidence type="ECO:0000256" key="1">
    <source>
        <dbReference type="ARBA" id="ARBA00004141"/>
    </source>
</evidence>
<feature type="compositionally biased region" description="Basic and acidic residues" evidence="5">
    <location>
        <begin position="1"/>
        <end position="28"/>
    </location>
</feature>
<evidence type="ECO:0000256" key="3">
    <source>
        <dbReference type="ARBA" id="ARBA00022989"/>
    </source>
</evidence>
<evidence type="ECO:0000256" key="5">
    <source>
        <dbReference type="SAM" id="MobiDB-lite"/>
    </source>
</evidence>
<dbReference type="SUPFAM" id="SSF103473">
    <property type="entry name" value="MFS general substrate transporter"/>
    <property type="match status" value="1"/>
</dbReference>
<accession>A0ABM3MKI7</accession>
<dbReference type="InterPro" id="IPR011701">
    <property type="entry name" value="MFS"/>
</dbReference>
<dbReference type="InterPro" id="IPR036259">
    <property type="entry name" value="MFS_trans_sf"/>
</dbReference>
<feature type="transmembrane region" description="Helical" evidence="6">
    <location>
        <begin position="325"/>
        <end position="349"/>
    </location>
</feature>
<dbReference type="Proteomes" id="UP001652740">
    <property type="component" value="Unplaced"/>
</dbReference>
<organism evidence="7 8">
    <name type="scientific">Galleria mellonella</name>
    <name type="common">Greater wax moth</name>
    <dbReference type="NCBI Taxonomy" id="7137"/>
    <lineage>
        <taxon>Eukaryota</taxon>
        <taxon>Metazoa</taxon>
        <taxon>Ecdysozoa</taxon>
        <taxon>Arthropoda</taxon>
        <taxon>Hexapoda</taxon>
        <taxon>Insecta</taxon>
        <taxon>Pterygota</taxon>
        <taxon>Neoptera</taxon>
        <taxon>Endopterygota</taxon>
        <taxon>Lepidoptera</taxon>
        <taxon>Glossata</taxon>
        <taxon>Ditrysia</taxon>
        <taxon>Pyraloidea</taxon>
        <taxon>Pyralidae</taxon>
        <taxon>Galleriinae</taxon>
        <taxon>Galleria</taxon>
    </lineage>
</organism>
<feature type="region of interest" description="Disordered" evidence="5">
    <location>
        <begin position="1"/>
        <end position="42"/>
    </location>
</feature>
<gene>
    <name evidence="8" type="primary">LOC113514064</name>
</gene>
<proteinExistence type="predicted"/>
<sequence length="528" mass="60302">MNEEHSKEKKEFANVNKDMNRRNEKELSEEFEEDDPLTKSEKKNIEHKRNLVNSILNISRNITVEPSMILFIVPCMLSIQTSQNFNLDKACRVNLNFTDEICSGLRNQNMDAQNTYEMDTQKLVSSYLAMKTYLTATIPSLLSLFVGSWSDITGYRKIFIIIPIVGQLLVYLNSIINVFFFYELRLEAFVFTEAILESLSGNWCIMFLSIFSYISAITTVENRTFRMGIVSFCMTVSFPIGVGLSGILLKTIGYYGCYSISACLHLLNLLYNTCLLKDPERTPTQMKHDHQGVGYFLRTFFDSSNIKETIRVVFEKGPNKRRLRVCALLIVVSILFGPMFGEIAIMYMSTRYRFNWDEVKFSIFQTYNFVTHTIGTLFSITVFSKQLKWDDSILGIISTVSKIAGSFVYCFAPNERIFYIAPLVEILNGTSLLALRSIISKTVAPNELGKVNSVFGLTENIMPLVYVPLYTKVYTSTMEVLPGAVFLMSAALTFPAVCVFSWLLYEHRKGVKKSKKEKRTSMLNSMET</sequence>
<dbReference type="GeneID" id="113514064"/>
<evidence type="ECO:0000256" key="6">
    <source>
        <dbReference type="SAM" id="Phobius"/>
    </source>
</evidence>
<evidence type="ECO:0000313" key="8">
    <source>
        <dbReference type="RefSeq" id="XP_052751735.1"/>
    </source>
</evidence>
<feature type="transmembrane region" description="Helical" evidence="6">
    <location>
        <begin position="158"/>
        <end position="180"/>
    </location>
</feature>
<evidence type="ECO:0000256" key="4">
    <source>
        <dbReference type="ARBA" id="ARBA00023136"/>
    </source>
</evidence>
<keyword evidence="4 6" id="KW-0472">Membrane</keyword>
<protein>
    <submittedName>
        <fullName evidence="8">Solute carrier family 46 member 3-like isoform X1</fullName>
    </submittedName>
</protein>
<feature type="transmembrane region" description="Helical" evidence="6">
    <location>
        <begin position="200"/>
        <end position="220"/>
    </location>
</feature>
<feature type="transmembrane region" description="Helical" evidence="6">
    <location>
        <begin position="361"/>
        <end position="380"/>
    </location>
</feature>
<dbReference type="Gene3D" id="1.20.1250.20">
    <property type="entry name" value="MFS general substrate transporter like domains"/>
    <property type="match status" value="1"/>
</dbReference>
<feature type="transmembrane region" description="Helical" evidence="6">
    <location>
        <begin position="417"/>
        <end position="439"/>
    </location>
</feature>
<reference evidence="8" key="1">
    <citation type="submission" date="2025-08" db="UniProtKB">
        <authorList>
            <consortium name="RefSeq"/>
        </authorList>
    </citation>
    <scope>IDENTIFICATION</scope>
    <source>
        <tissue evidence="8">Whole larvae</tissue>
    </source>
</reference>
<evidence type="ECO:0000256" key="2">
    <source>
        <dbReference type="ARBA" id="ARBA00022692"/>
    </source>
</evidence>
<keyword evidence="7" id="KW-1185">Reference proteome</keyword>
<feature type="transmembrane region" description="Helical" evidence="6">
    <location>
        <begin position="483"/>
        <end position="505"/>
    </location>
</feature>
<evidence type="ECO:0000313" key="7">
    <source>
        <dbReference type="Proteomes" id="UP001652740"/>
    </source>
</evidence>
<dbReference type="PANTHER" id="PTHR23507">
    <property type="entry name" value="ZGC:174356"/>
    <property type="match status" value="1"/>
</dbReference>
<dbReference type="Pfam" id="PF07690">
    <property type="entry name" value="MFS_1"/>
    <property type="match status" value="1"/>
</dbReference>
<name>A0ABM3MKI7_GALME</name>
<feature type="transmembrane region" description="Helical" evidence="6">
    <location>
        <begin position="227"/>
        <end position="246"/>
    </location>
</feature>
<dbReference type="PANTHER" id="PTHR23507:SF1">
    <property type="entry name" value="FI18259P1-RELATED"/>
    <property type="match status" value="1"/>
</dbReference>
<feature type="transmembrane region" description="Helical" evidence="6">
    <location>
        <begin position="392"/>
        <end position="411"/>
    </location>
</feature>
<dbReference type="RefSeq" id="XP_052751735.1">
    <property type="nucleotide sequence ID" value="XM_052895775.1"/>
</dbReference>
<keyword evidence="3 6" id="KW-1133">Transmembrane helix</keyword>
<feature type="transmembrane region" description="Helical" evidence="6">
    <location>
        <begin position="451"/>
        <end position="471"/>
    </location>
</feature>
<comment type="subcellular location">
    <subcellularLocation>
        <location evidence="1">Membrane</location>
        <topology evidence="1">Multi-pass membrane protein</topology>
    </subcellularLocation>
</comment>